<dbReference type="KEGG" id="lcae:K3721_21325"/>
<dbReference type="NCBIfam" id="TIGR03363">
    <property type="entry name" value="VI_chp_8"/>
    <property type="match status" value="1"/>
</dbReference>
<accession>A0A9Q9HJT4</accession>
<evidence type="ECO:0000313" key="3">
    <source>
        <dbReference type="Proteomes" id="UP001058713"/>
    </source>
</evidence>
<organism evidence="2 3">
    <name type="scientific">Leisingera caerulea</name>
    <name type="common">Phaeobacter caeruleus</name>
    <dbReference type="NCBI Taxonomy" id="506591"/>
    <lineage>
        <taxon>Bacteria</taxon>
        <taxon>Pseudomonadati</taxon>
        <taxon>Pseudomonadota</taxon>
        <taxon>Alphaproteobacteria</taxon>
        <taxon>Rhodobacterales</taxon>
        <taxon>Roseobacteraceae</taxon>
        <taxon>Leisingera</taxon>
    </lineage>
</organism>
<feature type="domain" description="ImpA N-terminal" evidence="1">
    <location>
        <begin position="12"/>
        <end position="129"/>
    </location>
</feature>
<name>A0A9Q9HJT4_LEICA</name>
<dbReference type="AlphaFoldDB" id="A0A9Q9HJT4"/>
<dbReference type="EMBL" id="CP081075">
    <property type="protein sequence ID" value="UWQ56399.1"/>
    <property type="molecule type" value="Genomic_DNA"/>
</dbReference>
<dbReference type="InterPro" id="IPR017740">
    <property type="entry name" value="TssA-like"/>
</dbReference>
<proteinExistence type="predicted"/>
<reference evidence="2" key="1">
    <citation type="submission" date="2021-08" db="EMBL/GenBank/DDBJ databases">
        <authorList>
            <person name="Nwanade C."/>
            <person name="Wang M."/>
            <person name="Masoudi A."/>
            <person name="Yu Z."/>
            <person name="Liu J."/>
        </authorList>
    </citation>
    <scope>NUCLEOTIDE SEQUENCE</scope>
    <source>
        <strain evidence="2">S122</strain>
        <plasmid evidence="2">unnamed5</plasmid>
    </source>
</reference>
<evidence type="ECO:0000259" key="1">
    <source>
        <dbReference type="Pfam" id="PF06812"/>
    </source>
</evidence>
<protein>
    <submittedName>
        <fullName evidence="2">Type VI secretion system protein TssA</fullName>
    </submittedName>
</protein>
<dbReference type="Proteomes" id="UP001058713">
    <property type="component" value="Plasmid unnamed5"/>
</dbReference>
<geneLocation type="plasmid" evidence="2 3">
    <name>unnamed5</name>
</geneLocation>
<dbReference type="InterPro" id="IPR010657">
    <property type="entry name" value="ImpA_N"/>
</dbReference>
<sequence>MDPAVLLQSKGDDAPSGENLEYDPAFTEMELAAQPGEESVVGNETIEATDPDYREVQKKALEVLERSHDLRAAVFLGDALLHSEGLTGFAGVTAYIRGCLEDFWKTCHPELDEDDGDPTMRINAVQDLCGQPDGMAGPSPLYRSLRRAPLTESRGFGRFSLRDIEIAEGVMMAPADMEHIPDTATIGAAFQDSGEEVLAERLSAIETAEENVRAISAVFDEQTPGQGPDLSALIKLLQQIAKRIRAYGNVGAADGGAEEEDAAGGGAAEEAGTAAAPAAAGGRAAPAAPGAINSPADVSNALDRIIGYYRRAEPSSPLPILLERAKRLVGADFLTIMNDMAPQGVDNVNLIGGIEDDDD</sequence>
<dbReference type="PANTHER" id="PTHR37951">
    <property type="entry name" value="CYTOPLASMIC PROTEIN-RELATED"/>
    <property type="match status" value="1"/>
</dbReference>
<dbReference type="Pfam" id="PF06812">
    <property type="entry name" value="ImpA_N"/>
    <property type="match status" value="1"/>
</dbReference>
<keyword evidence="2" id="KW-0614">Plasmid</keyword>
<evidence type="ECO:0000313" key="2">
    <source>
        <dbReference type="EMBL" id="UWQ56399.1"/>
    </source>
</evidence>
<dbReference type="PANTHER" id="PTHR37951:SF1">
    <property type="entry name" value="TYPE VI SECRETION SYSTEM COMPONENT TSSA1"/>
    <property type="match status" value="1"/>
</dbReference>
<gene>
    <name evidence="2" type="primary">tssA</name>
    <name evidence="2" type="ORF">K3721_21325</name>
</gene>
<dbReference type="RefSeq" id="WP_259973080.1">
    <property type="nucleotide sequence ID" value="NZ_CP081075.1"/>
</dbReference>